<feature type="domain" description="POTRA" evidence="3">
    <location>
        <begin position="89"/>
        <end position="164"/>
    </location>
</feature>
<dbReference type="InterPro" id="IPR010827">
    <property type="entry name" value="BamA/TamA_POTRA"/>
</dbReference>
<gene>
    <name evidence="4" type="ORF">METZ01_LOCUS167357</name>
</gene>
<dbReference type="Gene3D" id="2.40.160.50">
    <property type="entry name" value="membrane protein fhac: a member of the omp85/tpsb transporter family"/>
    <property type="match status" value="1"/>
</dbReference>
<evidence type="ECO:0000256" key="1">
    <source>
        <dbReference type="ARBA" id="ARBA00004370"/>
    </source>
</evidence>
<evidence type="ECO:0000259" key="3">
    <source>
        <dbReference type="PROSITE" id="PS51779"/>
    </source>
</evidence>
<comment type="subcellular location">
    <subcellularLocation>
        <location evidence="1">Membrane</location>
    </subcellularLocation>
</comment>
<proteinExistence type="predicted"/>
<organism evidence="4">
    <name type="scientific">marine metagenome</name>
    <dbReference type="NCBI Taxonomy" id="408172"/>
    <lineage>
        <taxon>unclassified sequences</taxon>
        <taxon>metagenomes</taxon>
        <taxon>ecological metagenomes</taxon>
    </lineage>
</organism>
<evidence type="ECO:0000313" key="4">
    <source>
        <dbReference type="EMBL" id="SVB14503.1"/>
    </source>
</evidence>
<accession>A0A382BN26</accession>
<dbReference type="InterPro" id="IPR034746">
    <property type="entry name" value="POTRA"/>
</dbReference>
<name>A0A382BN26_9ZZZZ</name>
<protein>
    <recommendedName>
        <fullName evidence="3">POTRA domain-containing protein</fullName>
    </recommendedName>
</protein>
<evidence type="ECO:0000256" key="2">
    <source>
        <dbReference type="ARBA" id="ARBA00023136"/>
    </source>
</evidence>
<sequence length="413" mass="47862">MEDVFIRSISLDGNEHVNINEVLLIVRQRPPNWLFRRPDFDPRLLKLDALTLKSYYHSKGFLDVMVDESSTIDEGYADIFYKITEGKQYFVSEVEVVGQQAVSPEKIKTLLGLTEKKPYNPVRVNDKLYLVENEYHEIGKLFFNINIQDEVTDSVKVIIQVAEGKKIYVNKTYLKDMGLIDSSLVLRELTYKPESLYRKSTMDETEKRLREMGVFSMANIIPVQVADSDSLVNIVIEFRRFKQREWNSTGGYDPIRFAEGAEPLPALSGTIEWKNRSLFNYPTHLSTKLLAGVPMEEELILPRIRYDVSIGSNWILGVRFPTSLTGYYETFIDYYTEELETISRYGVNLSQMIRFGNRSYFETNSVWESFSDQSDQNLQQRSIAFKINLDKKDGPLYTRKGYLISIMLKSAGY</sequence>
<keyword evidence="2" id="KW-0472">Membrane</keyword>
<dbReference type="GO" id="GO:0019867">
    <property type="term" value="C:outer membrane"/>
    <property type="evidence" value="ECO:0007669"/>
    <property type="project" value="InterPro"/>
</dbReference>
<reference evidence="4" key="1">
    <citation type="submission" date="2018-05" db="EMBL/GenBank/DDBJ databases">
        <authorList>
            <person name="Lanie J.A."/>
            <person name="Ng W.-L."/>
            <person name="Kazmierczak K.M."/>
            <person name="Andrzejewski T.M."/>
            <person name="Davidsen T.M."/>
            <person name="Wayne K.J."/>
            <person name="Tettelin H."/>
            <person name="Glass J.I."/>
            <person name="Rusch D."/>
            <person name="Podicherti R."/>
            <person name="Tsui H.-C.T."/>
            <person name="Winkler M.E."/>
        </authorList>
    </citation>
    <scope>NUCLEOTIDE SEQUENCE</scope>
</reference>
<dbReference type="EMBL" id="UINC01030315">
    <property type="protein sequence ID" value="SVB14503.1"/>
    <property type="molecule type" value="Genomic_DNA"/>
</dbReference>
<dbReference type="PROSITE" id="PS51779">
    <property type="entry name" value="POTRA"/>
    <property type="match status" value="1"/>
</dbReference>
<dbReference type="Gene3D" id="3.10.20.310">
    <property type="entry name" value="membrane protein fhac"/>
    <property type="match status" value="3"/>
</dbReference>
<feature type="non-terminal residue" evidence="4">
    <location>
        <position position="413"/>
    </location>
</feature>
<dbReference type="Pfam" id="PF07244">
    <property type="entry name" value="POTRA"/>
    <property type="match status" value="1"/>
</dbReference>
<dbReference type="AlphaFoldDB" id="A0A382BN26"/>